<dbReference type="SUPFAM" id="SSF81452">
    <property type="entry name" value="Cytochrome c oxidase subunit III-like"/>
    <property type="match status" value="1"/>
</dbReference>
<evidence type="ECO:0000256" key="2">
    <source>
        <dbReference type="ARBA" id="ARBA00010581"/>
    </source>
</evidence>
<dbReference type="PANTHER" id="PTHR11403:SF2">
    <property type="entry name" value="CYTOCHROME BO(3) UBIQUINOL OXIDASE SUBUNIT 3"/>
    <property type="match status" value="1"/>
</dbReference>
<dbReference type="GO" id="GO:0019646">
    <property type="term" value="P:aerobic electron transport chain"/>
    <property type="evidence" value="ECO:0007669"/>
    <property type="project" value="InterPro"/>
</dbReference>
<dbReference type="Proteomes" id="UP000283433">
    <property type="component" value="Unassembled WGS sequence"/>
</dbReference>
<dbReference type="CDD" id="cd00386">
    <property type="entry name" value="Heme_Cu_Oxidase_III_like"/>
    <property type="match status" value="1"/>
</dbReference>
<keyword evidence="4 7" id="KW-0812">Transmembrane</keyword>
<evidence type="ECO:0000256" key="5">
    <source>
        <dbReference type="ARBA" id="ARBA00022989"/>
    </source>
</evidence>
<dbReference type="InterPro" id="IPR000298">
    <property type="entry name" value="Cyt_c_oxidase-like_su3"/>
</dbReference>
<gene>
    <name evidence="10" type="ORF">BCY91_12415</name>
</gene>
<dbReference type="PROSITE" id="PS50253">
    <property type="entry name" value="COX3"/>
    <property type="match status" value="1"/>
</dbReference>
<protein>
    <submittedName>
        <fullName evidence="10">Cytochrome C oxidase subunit III</fullName>
    </submittedName>
</protein>
<feature type="transmembrane region" description="Helical" evidence="8">
    <location>
        <begin position="56"/>
        <end position="76"/>
    </location>
</feature>
<evidence type="ECO:0000256" key="8">
    <source>
        <dbReference type="SAM" id="Phobius"/>
    </source>
</evidence>
<evidence type="ECO:0000313" key="10">
    <source>
        <dbReference type="EMBL" id="RKD12522.1"/>
    </source>
</evidence>
<organism evidence="10 11">
    <name type="scientific">Pelobium manganitolerans</name>
    <dbReference type="NCBI Taxonomy" id="1842495"/>
    <lineage>
        <taxon>Bacteria</taxon>
        <taxon>Pseudomonadati</taxon>
        <taxon>Bacteroidota</taxon>
        <taxon>Sphingobacteriia</taxon>
        <taxon>Sphingobacteriales</taxon>
        <taxon>Sphingobacteriaceae</taxon>
        <taxon>Pelobium</taxon>
    </lineage>
</organism>
<evidence type="ECO:0000256" key="3">
    <source>
        <dbReference type="ARBA" id="ARBA00022475"/>
    </source>
</evidence>
<reference evidence="10 11" key="1">
    <citation type="submission" date="2016-07" db="EMBL/GenBank/DDBJ databases">
        <title>Genome of Pelobium manganitolerans.</title>
        <authorList>
            <person name="Wu S."/>
            <person name="Wang G."/>
        </authorList>
    </citation>
    <scope>NUCLEOTIDE SEQUENCE [LARGE SCALE GENOMIC DNA]</scope>
    <source>
        <strain evidence="10 11">YS-25</strain>
    </source>
</reference>
<evidence type="ECO:0000313" key="11">
    <source>
        <dbReference type="Proteomes" id="UP000283433"/>
    </source>
</evidence>
<dbReference type="Pfam" id="PF00510">
    <property type="entry name" value="COX3"/>
    <property type="match status" value="1"/>
</dbReference>
<feature type="transmembrane region" description="Helical" evidence="8">
    <location>
        <begin position="88"/>
        <end position="107"/>
    </location>
</feature>
<dbReference type="OrthoDB" id="679789at2"/>
<comment type="subcellular location">
    <subcellularLocation>
        <location evidence="1 7">Cell membrane</location>
        <topology evidence="1 7">Multi-pass membrane protein</topology>
    </subcellularLocation>
</comment>
<keyword evidence="5 8" id="KW-1133">Transmembrane helix</keyword>
<evidence type="ECO:0000256" key="4">
    <source>
        <dbReference type="ARBA" id="ARBA00022692"/>
    </source>
</evidence>
<feature type="transmembrane region" description="Helical" evidence="8">
    <location>
        <begin position="171"/>
        <end position="189"/>
    </location>
</feature>
<keyword evidence="11" id="KW-1185">Reference proteome</keyword>
<dbReference type="InterPro" id="IPR024791">
    <property type="entry name" value="Cyt_c/ubiquinol_Oxase_su3"/>
</dbReference>
<evidence type="ECO:0000256" key="6">
    <source>
        <dbReference type="ARBA" id="ARBA00023136"/>
    </source>
</evidence>
<dbReference type="InterPro" id="IPR035973">
    <property type="entry name" value="Cyt_c_oxidase_su3-like_sf"/>
</dbReference>
<dbReference type="Gene3D" id="1.20.120.80">
    <property type="entry name" value="Cytochrome c oxidase, subunit III, four-helix bundle"/>
    <property type="match status" value="1"/>
</dbReference>
<keyword evidence="3" id="KW-1003">Cell membrane</keyword>
<dbReference type="GO" id="GO:0004129">
    <property type="term" value="F:cytochrome-c oxidase activity"/>
    <property type="evidence" value="ECO:0007669"/>
    <property type="project" value="InterPro"/>
</dbReference>
<comment type="caution">
    <text evidence="10">The sequence shown here is derived from an EMBL/GenBank/DDBJ whole genome shotgun (WGS) entry which is preliminary data.</text>
</comment>
<name>A0A419S1Z9_9SPHI</name>
<evidence type="ECO:0000256" key="1">
    <source>
        <dbReference type="ARBA" id="ARBA00004651"/>
    </source>
</evidence>
<sequence>MTINQEPDRYSLQPKKFVLWLFIVSSIIFFAGLTSGFIVYSGGGARKALNVDLPKVFIYSTIVIILSSVTMHLAYLGTKRLKFAQQKLWLWVSLLLGIVFIALQVYGWAVWTNLGIFFINSNATISFVYAFTFFHILHIVAGLIMIITALKSSYGPVPTVTNSFRMDITSIFWHFVDIVWIYLYVFLLLNR</sequence>
<dbReference type="GO" id="GO:0005886">
    <property type="term" value="C:plasma membrane"/>
    <property type="evidence" value="ECO:0007669"/>
    <property type="project" value="UniProtKB-SubCell"/>
</dbReference>
<keyword evidence="6 8" id="KW-0472">Membrane</keyword>
<evidence type="ECO:0000259" key="9">
    <source>
        <dbReference type="PROSITE" id="PS50253"/>
    </source>
</evidence>
<dbReference type="PANTHER" id="PTHR11403">
    <property type="entry name" value="CYTOCHROME C OXIDASE SUBUNIT III"/>
    <property type="match status" value="1"/>
</dbReference>
<dbReference type="AlphaFoldDB" id="A0A419S1Z9"/>
<feature type="domain" description="Heme-copper oxidase subunit III family profile" evidence="9">
    <location>
        <begin position="1"/>
        <end position="191"/>
    </location>
</feature>
<dbReference type="EMBL" id="MBTA01000030">
    <property type="protein sequence ID" value="RKD12522.1"/>
    <property type="molecule type" value="Genomic_DNA"/>
</dbReference>
<proteinExistence type="inferred from homology"/>
<feature type="transmembrane region" description="Helical" evidence="8">
    <location>
        <begin position="17"/>
        <end position="40"/>
    </location>
</feature>
<dbReference type="InterPro" id="IPR013833">
    <property type="entry name" value="Cyt_c_oxidase_su3_a-hlx"/>
</dbReference>
<evidence type="ECO:0000256" key="7">
    <source>
        <dbReference type="RuleBase" id="RU003376"/>
    </source>
</evidence>
<feature type="transmembrane region" description="Helical" evidence="8">
    <location>
        <begin position="127"/>
        <end position="150"/>
    </location>
</feature>
<accession>A0A419S1Z9</accession>
<comment type="similarity">
    <text evidence="2 7">Belongs to the cytochrome c oxidase subunit 3 family.</text>
</comment>